<reference evidence="3" key="2">
    <citation type="submission" date="2018-05" db="EMBL/GenBank/DDBJ databases">
        <title>OgluRS3 (Oryza glumaepatula Reference Sequence Version 3).</title>
        <authorList>
            <person name="Zhang J."/>
            <person name="Kudrna D."/>
            <person name="Lee S."/>
            <person name="Talag J."/>
            <person name="Welchert J."/>
            <person name="Wing R.A."/>
        </authorList>
    </citation>
    <scope>NUCLEOTIDE SEQUENCE [LARGE SCALE GENOMIC DNA]</scope>
</reference>
<feature type="region of interest" description="Disordered" evidence="2">
    <location>
        <begin position="1"/>
        <end position="125"/>
    </location>
</feature>
<dbReference type="PANTHER" id="PTHR33565">
    <property type="entry name" value="DORMANCY-ASSOCIATED PROTEIN 1"/>
    <property type="match status" value="1"/>
</dbReference>
<dbReference type="Pfam" id="PF05564">
    <property type="entry name" value="Auxin_repressed"/>
    <property type="match status" value="1"/>
</dbReference>
<feature type="compositionally biased region" description="Low complexity" evidence="2">
    <location>
        <begin position="80"/>
        <end position="97"/>
    </location>
</feature>
<evidence type="ECO:0000313" key="3">
    <source>
        <dbReference type="EnsemblPlants" id="OGLUM08G17650.1"/>
    </source>
</evidence>
<evidence type="ECO:0000313" key="4">
    <source>
        <dbReference type="Proteomes" id="UP000026961"/>
    </source>
</evidence>
<dbReference type="STRING" id="40148.A0A0E0AW69"/>
<dbReference type="PANTHER" id="PTHR33565:SF33">
    <property type="entry name" value="OS08G0453200 PROTEIN"/>
    <property type="match status" value="1"/>
</dbReference>
<dbReference type="Gramene" id="OGLUM08G17650.1">
    <property type="protein sequence ID" value="OGLUM08G17650.1"/>
    <property type="gene ID" value="OGLUM08G17650"/>
</dbReference>
<keyword evidence="4" id="KW-1185">Reference proteome</keyword>
<evidence type="ECO:0000256" key="2">
    <source>
        <dbReference type="SAM" id="MobiDB-lite"/>
    </source>
</evidence>
<dbReference type="AlphaFoldDB" id="A0A0E0AW69"/>
<accession>A0A0E0AW69</accession>
<proteinExistence type="inferred from homology"/>
<dbReference type="Proteomes" id="UP000026961">
    <property type="component" value="Chromosome 8"/>
</dbReference>
<evidence type="ECO:0000256" key="1">
    <source>
        <dbReference type="ARBA" id="ARBA00010502"/>
    </source>
</evidence>
<comment type="similarity">
    <text evidence="1">Belongs to the DRM1/ARP family.</text>
</comment>
<sequence>MGLLDQLWDETVAGPRPDSGLGKLRKYSSFSPSSSSAAAAAPGTAPPDAPAATVTRSITIVRPLSLSVPSPRGGGGEYRSSVPSSPASAPDSPFASATTPKGDSWRRLRRKPKTATDAAPEAAAAVGPRSPTVYDWFALFLSLSLQGYSSAMGGHQFVGPMNYSAIQRGEKVLKNLKKQNNQSSRGISMTKEAS</sequence>
<dbReference type="InterPro" id="IPR008406">
    <property type="entry name" value="DRM/ARP"/>
</dbReference>
<name>A0A0E0AW69_9ORYZ</name>
<feature type="compositionally biased region" description="Low complexity" evidence="2">
    <location>
        <begin position="115"/>
        <end position="125"/>
    </location>
</feature>
<protein>
    <submittedName>
        <fullName evidence="3">Uncharacterized protein</fullName>
    </submittedName>
</protein>
<organism evidence="3">
    <name type="scientific">Oryza glumipatula</name>
    <dbReference type="NCBI Taxonomy" id="40148"/>
    <lineage>
        <taxon>Eukaryota</taxon>
        <taxon>Viridiplantae</taxon>
        <taxon>Streptophyta</taxon>
        <taxon>Embryophyta</taxon>
        <taxon>Tracheophyta</taxon>
        <taxon>Spermatophyta</taxon>
        <taxon>Magnoliopsida</taxon>
        <taxon>Liliopsida</taxon>
        <taxon>Poales</taxon>
        <taxon>Poaceae</taxon>
        <taxon>BOP clade</taxon>
        <taxon>Oryzoideae</taxon>
        <taxon>Oryzeae</taxon>
        <taxon>Oryzinae</taxon>
        <taxon>Oryza</taxon>
    </lineage>
</organism>
<dbReference type="HOGENOM" id="CLU_116501_0_0_1"/>
<feature type="compositionally biased region" description="Low complexity" evidence="2">
    <location>
        <begin position="28"/>
        <end position="43"/>
    </location>
</feature>
<dbReference type="eggNOG" id="ENOG502S2D5">
    <property type="taxonomic scope" value="Eukaryota"/>
</dbReference>
<reference evidence="3" key="1">
    <citation type="submission" date="2015-04" db="UniProtKB">
        <authorList>
            <consortium name="EnsemblPlants"/>
        </authorList>
    </citation>
    <scope>IDENTIFICATION</scope>
</reference>
<dbReference type="EnsemblPlants" id="OGLUM08G17650.1">
    <property type="protein sequence ID" value="OGLUM08G17650.1"/>
    <property type="gene ID" value="OGLUM08G17650"/>
</dbReference>